<evidence type="ECO:0000259" key="16">
    <source>
        <dbReference type="PROSITE" id="PS50850"/>
    </source>
</evidence>
<comment type="subcellular location">
    <subcellularLocation>
        <location evidence="1">Cell membrane</location>
        <topology evidence="1">Multi-pass membrane protein</topology>
    </subcellularLocation>
    <subcellularLocation>
        <location evidence="2">Golgi apparatus membrane</location>
        <topology evidence="2">Multi-pass membrane protein</topology>
    </subcellularLocation>
</comment>
<dbReference type="InterPro" id="IPR050327">
    <property type="entry name" value="Proton-linked_MCT"/>
</dbReference>
<evidence type="ECO:0000313" key="18">
    <source>
        <dbReference type="Proteomes" id="UP000261360"/>
    </source>
</evidence>
<evidence type="ECO:0000256" key="4">
    <source>
        <dbReference type="ARBA" id="ARBA00022448"/>
    </source>
</evidence>
<name>A0A3B4YX45_SERLL</name>
<feature type="transmembrane region" description="Helical" evidence="15">
    <location>
        <begin position="200"/>
        <end position="221"/>
    </location>
</feature>
<evidence type="ECO:0000256" key="9">
    <source>
        <dbReference type="ARBA" id="ARBA00023034"/>
    </source>
</evidence>
<keyword evidence="9" id="KW-0333">Golgi apparatus</keyword>
<keyword evidence="10 15" id="KW-0472">Membrane</keyword>
<feature type="transmembrane region" description="Helical" evidence="15">
    <location>
        <begin position="452"/>
        <end position="470"/>
    </location>
</feature>
<dbReference type="GO" id="GO:0015293">
    <property type="term" value="F:symporter activity"/>
    <property type="evidence" value="ECO:0007669"/>
    <property type="project" value="UniProtKB-KW"/>
</dbReference>
<dbReference type="FunFam" id="1.20.1250.20:FF:000163">
    <property type="entry name" value="Putative monocarboxylate transporter 13"/>
    <property type="match status" value="1"/>
</dbReference>
<dbReference type="InterPro" id="IPR048233">
    <property type="entry name" value="MFS_MCT_13"/>
</dbReference>
<feature type="transmembrane region" description="Helical" evidence="15">
    <location>
        <begin position="145"/>
        <end position="168"/>
    </location>
</feature>
<keyword evidence="5" id="KW-1003">Cell membrane</keyword>
<dbReference type="GO" id="GO:0000139">
    <property type="term" value="C:Golgi membrane"/>
    <property type="evidence" value="ECO:0007669"/>
    <property type="project" value="UniProtKB-SubCell"/>
</dbReference>
<dbReference type="GO" id="GO:0005886">
    <property type="term" value="C:plasma membrane"/>
    <property type="evidence" value="ECO:0007669"/>
    <property type="project" value="UniProtKB-SubCell"/>
</dbReference>
<dbReference type="InterPro" id="IPR011701">
    <property type="entry name" value="MFS"/>
</dbReference>
<feature type="compositionally biased region" description="Basic and acidic residues" evidence="14">
    <location>
        <begin position="85"/>
        <end position="98"/>
    </location>
</feature>
<dbReference type="GeneTree" id="ENSGT00940000159372"/>
<feature type="compositionally biased region" description="Basic and acidic residues" evidence="14">
    <location>
        <begin position="517"/>
        <end position="527"/>
    </location>
</feature>
<comment type="function">
    <text evidence="11">Proton-linked monocarboxylate transporter. May catalyze the transport of monocarboxylates across the plasma membrane.</text>
</comment>
<evidence type="ECO:0000256" key="12">
    <source>
        <dbReference type="ARBA" id="ARBA00073869"/>
    </source>
</evidence>
<dbReference type="Proteomes" id="UP000261360">
    <property type="component" value="Unplaced"/>
</dbReference>
<organism evidence="17 18">
    <name type="scientific">Seriola lalandi dorsalis</name>
    <dbReference type="NCBI Taxonomy" id="1841481"/>
    <lineage>
        <taxon>Eukaryota</taxon>
        <taxon>Metazoa</taxon>
        <taxon>Chordata</taxon>
        <taxon>Craniata</taxon>
        <taxon>Vertebrata</taxon>
        <taxon>Euteleostomi</taxon>
        <taxon>Actinopterygii</taxon>
        <taxon>Neopterygii</taxon>
        <taxon>Teleostei</taxon>
        <taxon>Neoteleostei</taxon>
        <taxon>Acanthomorphata</taxon>
        <taxon>Carangaria</taxon>
        <taxon>Carangiformes</taxon>
        <taxon>Carangidae</taxon>
        <taxon>Seriola</taxon>
    </lineage>
</organism>
<keyword evidence="7" id="KW-0769">Symport</keyword>
<evidence type="ECO:0000256" key="3">
    <source>
        <dbReference type="ARBA" id="ARBA00006727"/>
    </source>
</evidence>
<feature type="transmembrane region" description="Helical" evidence="15">
    <location>
        <begin position="265"/>
        <end position="285"/>
    </location>
</feature>
<evidence type="ECO:0000256" key="6">
    <source>
        <dbReference type="ARBA" id="ARBA00022692"/>
    </source>
</evidence>
<reference evidence="17" key="1">
    <citation type="submission" date="2025-08" db="UniProtKB">
        <authorList>
            <consortium name="Ensembl"/>
        </authorList>
    </citation>
    <scope>IDENTIFICATION</scope>
</reference>
<accession>A0A3B4YX45</accession>
<dbReference type="SUPFAM" id="SSF103473">
    <property type="entry name" value="MFS general substrate transporter"/>
    <property type="match status" value="1"/>
</dbReference>
<feature type="compositionally biased region" description="Polar residues" evidence="14">
    <location>
        <begin position="531"/>
        <end position="546"/>
    </location>
</feature>
<evidence type="ECO:0000256" key="8">
    <source>
        <dbReference type="ARBA" id="ARBA00022989"/>
    </source>
</evidence>
<feature type="region of interest" description="Disordered" evidence="14">
    <location>
        <begin position="65"/>
        <end position="102"/>
    </location>
</feature>
<dbReference type="CDD" id="cd17423">
    <property type="entry name" value="MFS_MCT11_13"/>
    <property type="match status" value="1"/>
</dbReference>
<comment type="similarity">
    <text evidence="3">Belongs to the major facilitator superfamily. Monocarboxylate porter (TC 2.A.1.13) family.</text>
</comment>
<evidence type="ECO:0000256" key="10">
    <source>
        <dbReference type="ARBA" id="ARBA00023136"/>
    </source>
</evidence>
<dbReference type="Pfam" id="PF07690">
    <property type="entry name" value="MFS_1"/>
    <property type="match status" value="1"/>
</dbReference>
<feature type="domain" description="Major facilitator superfamily (MFS) profile" evidence="16">
    <location>
        <begin position="107"/>
        <end position="507"/>
    </location>
</feature>
<dbReference type="InterPro" id="IPR036259">
    <property type="entry name" value="MFS_trans_sf"/>
</dbReference>
<dbReference type="OrthoDB" id="2213137at2759"/>
<keyword evidence="4" id="KW-0813">Transport</keyword>
<protein>
    <recommendedName>
        <fullName evidence="12">Monocarboxylate transporter 13</fullName>
    </recommendedName>
    <alternativeName>
        <fullName evidence="13">Solute carrier family 16 member 13</fullName>
    </alternativeName>
</protein>
<feature type="transmembrane region" description="Helical" evidence="15">
    <location>
        <begin position="175"/>
        <end position="194"/>
    </location>
</feature>
<feature type="compositionally biased region" description="Basic and acidic residues" evidence="14">
    <location>
        <begin position="69"/>
        <end position="78"/>
    </location>
</feature>
<dbReference type="PROSITE" id="PS50850">
    <property type="entry name" value="MFS"/>
    <property type="match status" value="1"/>
</dbReference>
<dbReference type="PANTHER" id="PTHR11360:SF19">
    <property type="entry name" value="MONOCARBOXYLATE TRANSPORTER 13"/>
    <property type="match status" value="1"/>
</dbReference>
<feature type="region of interest" description="Disordered" evidence="14">
    <location>
        <begin position="511"/>
        <end position="546"/>
    </location>
</feature>
<keyword evidence="8 15" id="KW-1133">Transmembrane helix</keyword>
<proteinExistence type="inferred from homology"/>
<dbReference type="Ensembl" id="ENSSLDT00000028166.1">
    <property type="protein sequence ID" value="ENSSLDP00000027329.1"/>
    <property type="gene ID" value="ENSSLDG00000021211.1"/>
</dbReference>
<feature type="transmembrane region" description="Helical" evidence="15">
    <location>
        <begin position="105"/>
        <end position="125"/>
    </location>
</feature>
<feature type="transmembrane region" description="Helical" evidence="15">
    <location>
        <begin position="233"/>
        <end position="253"/>
    </location>
</feature>
<dbReference type="GO" id="GO:0008028">
    <property type="term" value="F:monocarboxylic acid transmembrane transporter activity"/>
    <property type="evidence" value="ECO:0007669"/>
    <property type="project" value="TreeGrafter"/>
</dbReference>
<keyword evidence="6 15" id="KW-0812">Transmembrane</keyword>
<feature type="transmembrane region" description="Helical" evidence="15">
    <location>
        <begin position="482"/>
        <end position="506"/>
    </location>
</feature>
<dbReference type="Gene3D" id="1.20.1250.20">
    <property type="entry name" value="MFS general substrate transporter like domains"/>
    <property type="match status" value="2"/>
</dbReference>
<evidence type="ECO:0000256" key="2">
    <source>
        <dbReference type="ARBA" id="ARBA00004653"/>
    </source>
</evidence>
<evidence type="ECO:0000256" key="15">
    <source>
        <dbReference type="SAM" id="Phobius"/>
    </source>
</evidence>
<dbReference type="InterPro" id="IPR020846">
    <property type="entry name" value="MFS_dom"/>
</dbReference>
<evidence type="ECO:0000256" key="5">
    <source>
        <dbReference type="ARBA" id="ARBA00022475"/>
    </source>
</evidence>
<evidence type="ECO:0000256" key="11">
    <source>
        <dbReference type="ARBA" id="ARBA00059080"/>
    </source>
</evidence>
<feature type="transmembrane region" description="Helical" evidence="15">
    <location>
        <begin position="415"/>
        <end position="440"/>
    </location>
</feature>
<evidence type="ECO:0000256" key="1">
    <source>
        <dbReference type="ARBA" id="ARBA00004651"/>
    </source>
</evidence>
<evidence type="ECO:0000256" key="7">
    <source>
        <dbReference type="ARBA" id="ARBA00022847"/>
    </source>
</evidence>
<reference evidence="17" key="2">
    <citation type="submission" date="2025-09" db="UniProtKB">
        <authorList>
            <consortium name="Ensembl"/>
        </authorList>
    </citation>
    <scope>IDENTIFICATION</scope>
</reference>
<keyword evidence="18" id="KW-1185">Reference proteome</keyword>
<sequence>MEIFMSRLHGKHVQCARSRRACARGRLPLFSVSTVELAAAAAHVDRTRCHLAVYHSEPGDCGPCAAPEEADRPSRAQADDSVFDMTKHKPKAESRSDEAEGPDGGWGWVLVGALFVSTSLVFGLMRSLGIFFVEFVQYFEESAQAISWISSTGLAAQQFFSPLGAALCNAYDTRVVVMTGGFLAGLGLILASQATSLVHLYLTMGVVSGLGWGLVFTPMVATVMAHFTRRRTLALGLAFSSIGISSFAFNPLFQLLVEMYAWRGALLILGGLSLNIVPCGALVRLKRRPKAPQKVDSESSSSCAAVLRRVSSYLELPLLFERPYLSYTAAITLLNVGYFVPYFHLVAHSRQVGFSEYQAAFVMSAAGATDILGRIASGWFADLGHFRLIHLLSLWTTLAGVFIMLLPVSSLCGSYAALMVISLLYGFCSGALTSLVFAVVPMIVGVERMMGALGLLQLIESVAGLLGTPLSGLLKDITGNYVASFMVAGSFLILGTLTMATLPHYFSCTEPPAPQRRSHDDKDKSYHSELAQINSSPSDTSHGGAQ</sequence>
<dbReference type="AlphaFoldDB" id="A0A3B4YX45"/>
<evidence type="ECO:0000256" key="14">
    <source>
        <dbReference type="SAM" id="MobiDB-lite"/>
    </source>
</evidence>
<evidence type="ECO:0000313" key="17">
    <source>
        <dbReference type="Ensembl" id="ENSSLDP00000027329.1"/>
    </source>
</evidence>
<feature type="transmembrane region" description="Helical" evidence="15">
    <location>
        <begin position="324"/>
        <end position="345"/>
    </location>
</feature>
<feature type="transmembrane region" description="Helical" evidence="15">
    <location>
        <begin position="388"/>
        <end position="409"/>
    </location>
</feature>
<dbReference type="PANTHER" id="PTHR11360">
    <property type="entry name" value="MONOCARBOXYLATE TRANSPORTER"/>
    <property type="match status" value="1"/>
</dbReference>
<evidence type="ECO:0000256" key="13">
    <source>
        <dbReference type="ARBA" id="ARBA00078721"/>
    </source>
</evidence>